<evidence type="ECO:0008006" key="3">
    <source>
        <dbReference type="Google" id="ProtNLM"/>
    </source>
</evidence>
<gene>
    <name evidence="1" type="ORF">B1H58_20385</name>
</gene>
<geneLocation type="plasmid" evidence="2">
    <name>ppaltyr11z</name>
</geneLocation>
<name>A0A1W6BBE0_9GAMM</name>
<sequence>MIYTVHCDYKDTVSEKDWNEFYSLNKLPCLISTTGFKTSQRFKSLKSATPRYLAVHTIENIGVIMSKEYLKNGGGTFSHWQKNILNWHRNVYNCQTFAPEVTENEILILSRIELYHLQSEQGYIPFPLQLTGLDKSHFYEIGYVLPRAFLNYFDNLDEVDTYEPITLQLKNT</sequence>
<keyword evidence="2" id="KW-1185">Reference proteome</keyword>
<organism evidence="1 2">
    <name type="scientific">Pantoea alhagi</name>
    <dbReference type="NCBI Taxonomy" id="1891675"/>
    <lineage>
        <taxon>Bacteria</taxon>
        <taxon>Pseudomonadati</taxon>
        <taxon>Pseudomonadota</taxon>
        <taxon>Gammaproteobacteria</taxon>
        <taxon>Enterobacterales</taxon>
        <taxon>Erwiniaceae</taxon>
        <taxon>Pantoea</taxon>
    </lineage>
</organism>
<dbReference type="KEGG" id="palh:B1H58_20385"/>
<evidence type="ECO:0000313" key="2">
    <source>
        <dbReference type="Proteomes" id="UP000192900"/>
    </source>
</evidence>
<dbReference type="AlphaFoldDB" id="A0A1W6BBE0"/>
<proteinExistence type="predicted"/>
<evidence type="ECO:0000313" key="1">
    <source>
        <dbReference type="EMBL" id="ARJ44381.1"/>
    </source>
</evidence>
<dbReference type="RefSeq" id="WP_085072398.1">
    <property type="nucleotide sequence ID" value="NZ_CP019707.1"/>
</dbReference>
<keyword evidence="1" id="KW-0614">Plasmid</keyword>
<protein>
    <recommendedName>
        <fullName evidence="3">Sugar ABC transporter</fullName>
    </recommendedName>
</protein>
<reference evidence="1 2" key="1">
    <citation type="submission" date="2017-02" db="EMBL/GenBank/DDBJ databases">
        <title>Complete genome sequence of the drought resistance-promoting endophyte Pantoea alhagi LTYR-11Z.</title>
        <authorList>
            <person name="Zhang L."/>
        </authorList>
    </citation>
    <scope>NUCLEOTIDE SEQUENCE [LARGE SCALE GENOMIC DNA]</scope>
    <source>
        <strain evidence="1 2">LTYR-11Z</strain>
        <plasmid evidence="2">Plasmid ppaltyr11z</plasmid>
    </source>
</reference>
<dbReference type="OrthoDB" id="7351211at2"/>
<dbReference type="EMBL" id="CP019707">
    <property type="protein sequence ID" value="ARJ44381.1"/>
    <property type="molecule type" value="Genomic_DNA"/>
</dbReference>
<accession>A0A1W6BBE0</accession>
<dbReference type="Proteomes" id="UP000192900">
    <property type="component" value="Plasmid pPALTYR11Z"/>
</dbReference>